<dbReference type="Proteomes" id="UP000054567">
    <property type="component" value="Unassembled WGS sequence"/>
</dbReference>
<gene>
    <name evidence="1" type="ORF">CPAG_01609</name>
</gene>
<evidence type="ECO:0000313" key="2">
    <source>
        <dbReference type="Proteomes" id="UP000054567"/>
    </source>
</evidence>
<evidence type="ECO:0000313" key="1">
    <source>
        <dbReference type="EMBL" id="KMM65259.1"/>
    </source>
</evidence>
<protein>
    <submittedName>
        <fullName evidence="1">Uncharacterized protein</fullName>
    </submittedName>
</protein>
<accession>A0A0J6F8J3</accession>
<name>A0A0J6F8J3_COCPO</name>
<dbReference type="VEuPathDB" id="FungiDB:CPAG_01609"/>
<dbReference type="AlphaFoldDB" id="A0A0J6F8J3"/>
<reference evidence="1 2" key="1">
    <citation type="submission" date="2007-06" db="EMBL/GenBank/DDBJ databases">
        <title>The Genome Sequence of Coccidioides posadasii RMSCC_3488.</title>
        <authorList>
            <consortium name="Coccidioides Genome Resources Consortium"/>
            <consortium name="The Broad Institute Genome Sequencing Platform"/>
            <person name="Henn M.R."/>
            <person name="Sykes S."/>
            <person name="Young S."/>
            <person name="Jaffe D."/>
            <person name="Berlin A."/>
            <person name="Alvarez P."/>
            <person name="Butler J."/>
            <person name="Gnerre S."/>
            <person name="Grabherr M."/>
            <person name="Mauceli E."/>
            <person name="Brockman W."/>
            <person name="Kodira C."/>
            <person name="Alvarado L."/>
            <person name="Zeng Q."/>
            <person name="Crawford M."/>
            <person name="Antoine C."/>
            <person name="Devon K."/>
            <person name="Galgiani J."/>
            <person name="Orsborn K."/>
            <person name="Lewis M.L."/>
            <person name="Nusbaum C."/>
            <person name="Galagan J."/>
            <person name="Birren B."/>
        </authorList>
    </citation>
    <scope>NUCLEOTIDE SEQUENCE [LARGE SCALE GENOMIC DNA]</scope>
    <source>
        <strain evidence="1 2">RMSCC 3488</strain>
    </source>
</reference>
<reference evidence="2" key="2">
    <citation type="journal article" date="2009" name="Genome Res.">
        <title>Comparative genomic analyses of the human fungal pathogens Coccidioides and their relatives.</title>
        <authorList>
            <person name="Sharpton T.J."/>
            <person name="Stajich J.E."/>
            <person name="Rounsley S.D."/>
            <person name="Gardner M.J."/>
            <person name="Wortman J.R."/>
            <person name="Jordar V.S."/>
            <person name="Maiti R."/>
            <person name="Kodira C.D."/>
            <person name="Neafsey D.E."/>
            <person name="Zeng Q."/>
            <person name="Hung C.-Y."/>
            <person name="McMahan C."/>
            <person name="Muszewska A."/>
            <person name="Grynberg M."/>
            <person name="Mandel M.A."/>
            <person name="Kellner E.M."/>
            <person name="Barker B.M."/>
            <person name="Galgiani J.N."/>
            <person name="Orbach M.J."/>
            <person name="Kirkland T.N."/>
            <person name="Cole G.T."/>
            <person name="Henn M.R."/>
            <person name="Birren B.W."/>
            <person name="Taylor J.W."/>
        </authorList>
    </citation>
    <scope>NUCLEOTIDE SEQUENCE [LARGE SCALE GENOMIC DNA]</scope>
    <source>
        <strain evidence="2">RMSCC 3488</strain>
    </source>
</reference>
<dbReference type="EMBL" id="DS268109">
    <property type="protein sequence ID" value="KMM65259.1"/>
    <property type="molecule type" value="Genomic_DNA"/>
</dbReference>
<reference evidence="2" key="3">
    <citation type="journal article" date="2010" name="Genome Res.">
        <title>Population genomic sequencing of Coccidioides fungi reveals recent hybridization and transposon control.</title>
        <authorList>
            <person name="Neafsey D.E."/>
            <person name="Barker B.M."/>
            <person name="Sharpton T.J."/>
            <person name="Stajich J.E."/>
            <person name="Park D.J."/>
            <person name="Whiston E."/>
            <person name="Hung C.-Y."/>
            <person name="McMahan C."/>
            <person name="White J."/>
            <person name="Sykes S."/>
            <person name="Heiman D."/>
            <person name="Young S."/>
            <person name="Zeng Q."/>
            <person name="Abouelleil A."/>
            <person name="Aftuck L."/>
            <person name="Bessette D."/>
            <person name="Brown A."/>
            <person name="FitzGerald M."/>
            <person name="Lui A."/>
            <person name="Macdonald J.P."/>
            <person name="Priest M."/>
            <person name="Orbach M.J."/>
            <person name="Galgiani J.N."/>
            <person name="Kirkland T.N."/>
            <person name="Cole G.T."/>
            <person name="Birren B.W."/>
            <person name="Henn M.R."/>
            <person name="Taylor J.W."/>
            <person name="Rounsley S.D."/>
        </authorList>
    </citation>
    <scope>NUCLEOTIDE SEQUENCE [LARGE SCALE GENOMIC DNA]</scope>
    <source>
        <strain evidence="2">RMSCC 3488</strain>
    </source>
</reference>
<organism evidence="1 2">
    <name type="scientific">Coccidioides posadasii RMSCC 3488</name>
    <dbReference type="NCBI Taxonomy" id="454284"/>
    <lineage>
        <taxon>Eukaryota</taxon>
        <taxon>Fungi</taxon>
        <taxon>Dikarya</taxon>
        <taxon>Ascomycota</taxon>
        <taxon>Pezizomycotina</taxon>
        <taxon>Eurotiomycetes</taxon>
        <taxon>Eurotiomycetidae</taxon>
        <taxon>Onygenales</taxon>
        <taxon>Onygenaceae</taxon>
        <taxon>Coccidioides</taxon>
    </lineage>
</organism>
<sequence>MMPRVIGRKHGLNKGLCAVRTVASAHLQLGGENEFFRQHLMASCSRIRGSNALITVEGPGVCSSRPSLEACQCRRLARKQVGPEPRACLANSACPHKCGEISERDTDTIIYAMRWRSRKD</sequence>
<proteinExistence type="predicted"/>